<dbReference type="AlphaFoldDB" id="A0A915DBM1"/>
<sequence>MQWLINESPPLSKFWSLGCLLHSEWKSNSVGFAGRFNGHQHQQIFRQGYGVRVPLIESLQQKLYQGKPAFYDSVHGVYDDGKQAYLYVPTDDTSTAIELVGQSGQHGVYFGLEYGERCFFRPNIAPQLQGKPAFYDSNRGLLYDGQHVYAYQESQPITAIDLPSQQQHSQHQSAAACLLPAVGP</sequence>
<organism evidence="1 2">
    <name type="scientific">Ditylenchus dipsaci</name>
    <dbReference type="NCBI Taxonomy" id="166011"/>
    <lineage>
        <taxon>Eukaryota</taxon>
        <taxon>Metazoa</taxon>
        <taxon>Ecdysozoa</taxon>
        <taxon>Nematoda</taxon>
        <taxon>Chromadorea</taxon>
        <taxon>Rhabditida</taxon>
        <taxon>Tylenchina</taxon>
        <taxon>Tylenchomorpha</taxon>
        <taxon>Sphaerularioidea</taxon>
        <taxon>Anguinidae</taxon>
        <taxon>Anguininae</taxon>
        <taxon>Ditylenchus</taxon>
    </lineage>
</organism>
<evidence type="ECO:0000313" key="2">
    <source>
        <dbReference type="WBParaSite" id="jg17715"/>
    </source>
</evidence>
<dbReference type="Proteomes" id="UP000887574">
    <property type="component" value="Unplaced"/>
</dbReference>
<reference evidence="2" key="1">
    <citation type="submission" date="2022-11" db="UniProtKB">
        <authorList>
            <consortium name="WormBaseParasite"/>
        </authorList>
    </citation>
    <scope>IDENTIFICATION</scope>
</reference>
<keyword evidence="1" id="KW-1185">Reference proteome</keyword>
<proteinExistence type="predicted"/>
<dbReference type="WBParaSite" id="jg17715">
    <property type="protein sequence ID" value="jg17715"/>
    <property type="gene ID" value="jg17715"/>
</dbReference>
<evidence type="ECO:0000313" key="1">
    <source>
        <dbReference type="Proteomes" id="UP000887574"/>
    </source>
</evidence>
<accession>A0A915DBM1</accession>
<name>A0A915DBM1_9BILA</name>
<protein>
    <submittedName>
        <fullName evidence="2">Uncharacterized protein</fullName>
    </submittedName>
</protein>